<sequence length="190" mass="22428">MRFLRILFLLILLTSKLNAQSSEEYLRSAIKNVIGSIDPDNKLNGLISIYYKGELINADTSKIEIFKLFPDSFKSHVYKESDSLTSIVSKNGYYQYRNGDKLKTEKSEFDQDIYYDLVKFNLYFALNNTYKNAEIELLEETKSFIIFKYEFKAGQLYTFKLNKENMRIVEYSCDCLKVNYHSGYVRLKNY</sequence>
<organism evidence="2 3">
    <name type="scientific">Marivirga sericea</name>
    <dbReference type="NCBI Taxonomy" id="1028"/>
    <lineage>
        <taxon>Bacteria</taxon>
        <taxon>Pseudomonadati</taxon>
        <taxon>Bacteroidota</taxon>
        <taxon>Cytophagia</taxon>
        <taxon>Cytophagales</taxon>
        <taxon>Marivirgaceae</taxon>
        <taxon>Marivirga</taxon>
    </lineage>
</organism>
<evidence type="ECO:0000313" key="3">
    <source>
        <dbReference type="Proteomes" id="UP000193804"/>
    </source>
</evidence>
<evidence type="ECO:0008006" key="4">
    <source>
        <dbReference type="Google" id="ProtNLM"/>
    </source>
</evidence>
<proteinExistence type="predicted"/>
<accession>A0A1X7JBD5</accession>
<gene>
    <name evidence="2" type="ORF">SAMN05661096_01478</name>
</gene>
<keyword evidence="1" id="KW-0732">Signal</keyword>
<evidence type="ECO:0000313" key="2">
    <source>
        <dbReference type="EMBL" id="SMG24687.1"/>
    </source>
</evidence>
<evidence type="ECO:0000256" key="1">
    <source>
        <dbReference type="SAM" id="SignalP"/>
    </source>
</evidence>
<reference evidence="3" key="1">
    <citation type="submission" date="2017-04" db="EMBL/GenBank/DDBJ databases">
        <authorList>
            <person name="Varghese N."/>
            <person name="Submissions S."/>
        </authorList>
    </citation>
    <scope>NUCLEOTIDE SEQUENCE [LARGE SCALE GENOMIC DNA]</scope>
    <source>
        <strain evidence="3">DSM 4125</strain>
    </source>
</reference>
<dbReference type="Proteomes" id="UP000193804">
    <property type="component" value="Unassembled WGS sequence"/>
</dbReference>
<protein>
    <recommendedName>
        <fullName evidence="4">Outer membrane lipoprotein-sorting protein</fullName>
    </recommendedName>
</protein>
<keyword evidence="3" id="KW-1185">Reference proteome</keyword>
<dbReference type="EMBL" id="FXAW01000002">
    <property type="protein sequence ID" value="SMG24687.1"/>
    <property type="molecule type" value="Genomic_DNA"/>
</dbReference>
<dbReference type="AlphaFoldDB" id="A0A1X7JBD5"/>
<feature type="chain" id="PRO_5012033074" description="Outer membrane lipoprotein-sorting protein" evidence="1">
    <location>
        <begin position="20"/>
        <end position="190"/>
    </location>
</feature>
<name>A0A1X7JBD5_9BACT</name>
<feature type="signal peptide" evidence="1">
    <location>
        <begin position="1"/>
        <end position="19"/>
    </location>
</feature>